<organism evidence="4 5">
    <name type="scientific">Zizania palustris</name>
    <name type="common">Northern wild rice</name>
    <dbReference type="NCBI Taxonomy" id="103762"/>
    <lineage>
        <taxon>Eukaryota</taxon>
        <taxon>Viridiplantae</taxon>
        <taxon>Streptophyta</taxon>
        <taxon>Embryophyta</taxon>
        <taxon>Tracheophyta</taxon>
        <taxon>Spermatophyta</taxon>
        <taxon>Magnoliopsida</taxon>
        <taxon>Liliopsida</taxon>
        <taxon>Poales</taxon>
        <taxon>Poaceae</taxon>
        <taxon>BOP clade</taxon>
        <taxon>Oryzoideae</taxon>
        <taxon>Oryzeae</taxon>
        <taxon>Zizaniinae</taxon>
        <taxon>Zizania</taxon>
    </lineage>
</organism>
<dbReference type="AlphaFoldDB" id="A0A8J5RGF8"/>
<dbReference type="Pfam" id="PF24931">
    <property type="entry name" value="ACT_ACR9_3rd"/>
    <property type="match status" value="1"/>
</dbReference>
<evidence type="ECO:0000313" key="5">
    <source>
        <dbReference type="Proteomes" id="UP000729402"/>
    </source>
</evidence>
<proteinExistence type="predicted"/>
<dbReference type="InterPro" id="IPR002912">
    <property type="entry name" value="ACT_dom"/>
</dbReference>
<dbReference type="OrthoDB" id="2019938at2759"/>
<feature type="domain" description="ACT" evidence="3">
    <location>
        <begin position="520"/>
        <end position="597"/>
    </location>
</feature>
<dbReference type="PROSITE" id="PS51671">
    <property type="entry name" value="ACT"/>
    <property type="match status" value="3"/>
</dbReference>
<reference evidence="4" key="1">
    <citation type="journal article" date="2021" name="bioRxiv">
        <title>Whole Genome Assembly and Annotation of Northern Wild Rice, Zizania palustris L., Supports a Whole Genome Duplication in the Zizania Genus.</title>
        <authorList>
            <person name="Haas M."/>
            <person name="Kono T."/>
            <person name="Macchietto M."/>
            <person name="Millas R."/>
            <person name="McGilp L."/>
            <person name="Shao M."/>
            <person name="Duquette J."/>
            <person name="Hirsch C.N."/>
            <person name="Kimball J."/>
        </authorList>
    </citation>
    <scope>NUCLEOTIDE SEQUENCE</scope>
    <source>
        <tissue evidence="4">Fresh leaf tissue</tissue>
    </source>
</reference>
<gene>
    <name evidence="4" type="ORF">GUJ93_ZPchr0002g23459</name>
</gene>
<evidence type="ECO:0000256" key="1">
    <source>
        <dbReference type="ARBA" id="ARBA00022737"/>
    </source>
</evidence>
<feature type="domain" description="ACT" evidence="3">
    <location>
        <begin position="295"/>
        <end position="376"/>
    </location>
</feature>
<dbReference type="GO" id="GO:0016597">
    <property type="term" value="F:amino acid binding"/>
    <property type="evidence" value="ECO:0007669"/>
    <property type="project" value="UniProtKB-UniRule"/>
</dbReference>
<comment type="caution">
    <text evidence="4">The sequence shown here is derived from an EMBL/GenBank/DDBJ whole genome shotgun (WGS) entry which is preliminary data.</text>
</comment>
<feature type="domain" description="ACT" evidence="3">
    <location>
        <begin position="198"/>
        <end position="273"/>
    </location>
</feature>
<evidence type="ECO:0000259" key="3">
    <source>
        <dbReference type="PROSITE" id="PS51671"/>
    </source>
</evidence>
<accession>A0A8J5RGF8</accession>
<name>A0A8J5RGF8_ZIZPA</name>
<evidence type="ECO:0000256" key="2">
    <source>
        <dbReference type="RuleBase" id="RU369043"/>
    </source>
</evidence>
<protein>
    <recommendedName>
        <fullName evidence="2">ACT domain-containing protein ACR</fullName>
    </recommendedName>
    <alternativeName>
        <fullName evidence="2">Protein ACT DOMAIN REPEATS</fullName>
    </alternativeName>
</protein>
<dbReference type="Proteomes" id="UP000729402">
    <property type="component" value="Unassembled WGS sequence"/>
</dbReference>
<dbReference type="Pfam" id="PF01842">
    <property type="entry name" value="ACT"/>
    <property type="match status" value="2"/>
</dbReference>
<evidence type="ECO:0000313" key="4">
    <source>
        <dbReference type="EMBL" id="KAG8059000.1"/>
    </source>
</evidence>
<reference evidence="4" key="2">
    <citation type="submission" date="2021-02" db="EMBL/GenBank/DDBJ databases">
        <authorList>
            <person name="Kimball J.A."/>
            <person name="Haas M.W."/>
            <person name="Macchietto M."/>
            <person name="Kono T."/>
            <person name="Duquette J."/>
            <person name="Shao M."/>
        </authorList>
    </citation>
    <scope>NUCLEOTIDE SEQUENCE</scope>
    <source>
        <tissue evidence="4">Fresh leaf tissue</tissue>
    </source>
</reference>
<keyword evidence="1 2" id="KW-0677">Repeat</keyword>
<comment type="function">
    <text evidence="2">Binds amino acids.</text>
</comment>
<keyword evidence="5" id="KW-1185">Reference proteome</keyword>
<dbReference type="InterPro" id="IPR040217">
    <property type="entry name" value="ACR1-12"/>
</dbReference>
<dbReference type="CDD" id="cd04897">
    <property type="entry name" value="ACT_ACR_3"/>
    <property type="match status" value="1"/>
</dbReference>
<dbReference type="CDD" id="cd04895">
    <property type="entry name" value="ACT_ACR_1"/>
    <property type="match status" value="1"/>
</dbReference>
<dbReference type="PANTHER" id="PTHR31096">
    <property type="entry name" value="ACT DOMAIN-CONTAINING PROTEIN ACR4-RELATED"/>
    <property type="match status" value="1"/>
</dbReference>
<sequence length="638" mass="69497">MVWKLEWKQECLQALSMAPCCALSLLGESLSLLHMSVLVHTNHFCCNVHEEAMLAIGALAYATGPEFVKYMPEFHKCFLTVMVSWLLFSRISQAQSFTVLVVGLGRERARGASVPAAALSESEQAASGRVEEESKNRDSRTELRIKVHLLKEESTESGKIHKLEKMLPYFDPDYEYFNQRINPPRVCIDNSTCSDCTLVKVDSMNKNGILLEVVQVLSDLDLAISKAYITSDGGWFMDVFHVVNKQGQKVTDEKTIQHIEKALGPDSNLLLGGEKEGSSSPGRSVGMHSIGDHNAIELKGSDRTGLLSEVFAVLAELGCNVLAAEAWTHRTRVACVVYVNDAASGQAIDDESKLSRIEQRLRHVLRGHTGVGDDDDGCRPVAAHTNFSAGSNTHVDRRLHQLMHADVDAYLDGAAAAASGGGEDDEDRPEISVEHCEEKDYSVVNVKCKDRSKLLFDIVFTLTDMQYVVSHASVSSDGTYGIQELFIRRKDGCTLEKDEAESLIKCLEAAISRRVTEGFTLELCGRDRVGFVSDVTRVLREHGLTVTRAGVTTVGEQAINVFYVRDSSGQPVDIKTIEGLRVQIGQTVMLNVRSVPSSAAAVAAKAPAGQGSQTSSGAGTLSKASFFSIGNLLAKLRA</sequence>
<dbReference type="CDD" id="cd04925">
    <property type="entry name" value="ACT_ACR_2"/>
    <property type="match status" value="1"/>
</dbReference>
<dbReference type="PANTHER" id="PTHR31096:SF5">
    <property type="entry name" value="ACT DOMAIN-CONTAINING PROTEIN ACR3"/>
    <property type="match status" value="1"/>
</dbReference>
<dbReference type="EMBL" id="JAAALK010000287">
    <property type="protein sequence ID" value="KAG8059000.1"/>
    <property type="molecule type" value="Genomic_DNA"/>
</dbReference>